<accession>A0A4Q1SDR7</accession>
<protein>
    <submittedName>
        <fullName evidence="6">Tetratricopeptide repeat protein</fullName>
    </submittedName>
</protein>
<evidence type="ECO:0000256" key="4">
    <source>
        <dbReference type="SAM" id="MobiDB-lite"/>
    </source>
</evidence>
<proteinExistence type="predicted"/>
<keyword evidence="5" id="KW-0732">Signal</keyword>
<evidence type="ECO:0000256" key="5">
    <source>
        <dbReference type="SAM" id="SignalP"/>
    </source>
</evidence>
<dbReference type="PANTHER" id="PTHR44943">
    <property type="entry name" value="CELLULOSE SYNTHASE OPERON PROTEIN C"/>
    <property type="match status" value="1"/>
</dbReference>
<feature type="compositionally biased region" description="Polar residues" evidence="4">
    <location>
        <begin position="26"/>
        <end position="48"/>
    </location>
</feature>
<gene>
    <name evidence="6" type="ORF">ESZ00_11695</name>
</gene>
<sequence>MNFLQPLRISLLSLFVLSPLALSAQSNQLPPGSSEPDQTPAKQQSAAPQPTDGPLANIENEIEQKHFDQARTQLDPYLSAHPDDARALFDRGYCDDAEDKSEQALTWYRKAVAADPNQFEPQMALGLLLAQQNSTDDAVKALQAAVALEPNPPNPAAKAQAYRTLARLLEKSNPDDARDALLAALKLTPETTDDTLLTASIAEAEDDDAVAEQAYRQVLKVEPENGTAISGLAHLLIAQKKFDEAAPLVHSALLRDPDDPALNAQYAALLAAQGKDDEATATLEKLHTLKPQDRQVSLMLADSYVSAGALDKADALYAALIAASPNDADLLSARGQVLIEEQKNAEALPLFQQAVKLAPQNADAWSGVAFAASKTGNPTLELDALAARSKLAPETPATYFLWATAHDKLHHTKQAVEYYRLFLSAAQGKLPDEEWQAKQRLALLAK</sequence>
<dbReference type="SMART" id="SM00028">
    <property type="entry name" value="TPR"/>
    <property type="match status" value="9"/>
</dbReference>
<comment type="caution">
    <text evidence="6">The sequence shown here is derived from an EMBL/GenBank/DDBJ whole genome shotgun (WGS) entry which is preliminary data.</text>
</comment>
<dbReference type="Gene3D" id="1.25.40.10">
    <property type="entry name" value="Tetratricopeptide repeat domain"/>
    <property type="match status" value="3"/>
</dbReference>
<dbReference type="PANTHER" id="PTHR44943:SF4">
    <property type="entry name" value="TPR REPEAT-CONTAINING PROTEIN MJ0798"/>
    <property type="match status" value="1"/>
</dbReference>
<evidence type="ECO:0000256" key="2">
    <source>
        <dbReference type="ARBA" id="ARBA00022803"/>
    </source>
</evidence>
<feature type="chain" id="PRO_5020578207" evidence="5">
    <location>
        <begin position="25"/>
        <end position="446"/>
    </location>
</feature>
<keyword evidence="2 3" id="KW-0802">TPR repeat</keyword>
<dbReference type="OrthoDB" id="115009at2"/>
<dbReference type="SUPFAM" id="SSF48452">
    <property type="entry name" value="TPR-like"/>
    <property type="match status" value="2"/>
</dbReference>
<dbReference type="InterPro" id="IPR019734">
    <property type="entry name" value="TPR_rpt"/>
</dbReference>
<name>A0A4Q1SDR7_9BACT</name>
<feature type="region of interest" description="Disordered" evidence="4">
    <location>
        <begin position="26"/>
        <end position="55"/>
    </location>
</feature>
<dbReference type="InterPro" id="IPR051685">
    <property type="entry name" value="Ycf3/AcsC/BcsC/TPR_MFPF"/>
</dbReference>
<keyword evidence="1" id="KW-0677">Repeat</keyword>
<dbReference type="PROSITE" id="PS50005">
    <property type="entry name" value="TPR"/>
    <property type="match status" value="3"/>
</dbReference>
<dbReference type="InterPro" id="IPR011990">
    <property type="entry name" value="TPR-like_helical_dom_sf"/>
</dbReference>
<keyword evidence="7" id="KW-1185">Reference proteome</keyword>
<dbReference type="EMBL" id="SDMK01000002">
    <property type="protein sequence ID" value="RXS95253.1"/>
    <property type="molecule type" value="Genomic_DNA"/>
</dbReference>
<dbReference type="AlphaFoldDB" id="A0A4Q1SDR7"/>
<organism evidence="6 7">
    <name type="scientific">Silvibacterium dinghuense</name>
    <dbReference type="NCBI Taxonomy" id="1560006"/>
    <lineage>
        <taxon>Bacteria</taxon>
        <taxon>Pseudomonadati</taxon>
        <taxon>Acidobacteriota</taxon>
        <taxon>Terriglobia</taxon>
        <taxon>Terriglobales</taxon>
        <taxon>Acidobacteriaceae</taxon>
        <taxon>Silvibacterium</taxon>
    </lineage>
</organism>
<evidence type="ECO:0000256" key="1">
    <source>
        <dbReference type="ARBA" id="ARBA00022737"/>
    </source>
</evidence>
<feature type="repeat" description="TPR" evidence="3">
    <location>
        <begin position="119"/>
        <end position="152"/>
    </location>
</feature>
<evidence type="ECO:0000313" key="6">
    <source>
        <dbReference type="EMBL" id="RXS95253.1"/>
    </source>
</evidence>
<reference evidence="6 7" key="1">
    <citation type="journal article" date="2016" name="Int. J. Syst. Evol. Microbiol.">
        <title>Acidipila dinghuensis sp. nov., an acidobacterium isolated from forest soil.</title>
        <authorList>
            <person name="Jiang Y.W."/>
            <person name="Wang J."/>
            <person name="Chen M.H."/>
            <person name="Lv Y.Y."/>
            <person name="Qiu L.H."/>
        </authorList>
    </citation>
    <scope>NUCLEOTIDE SEQUENCE [LARGE SCALE GENOMIC DNA]</scope>
    <source>
        <strain evidence="6 7">DHOF10</strain>
    </source>
</reference>
<evidence type="ECO:0000256" key="3">
    <source>
        <dbReference type="PROSITE-ProRule" id="PRU00339"/>
    </source>
</evidence>
<feature type="signal peptide" evidence="5">
    <location>
        <begin position="1"/>
        <end position="24"/>
    </location>
</feature>
<dbReference type="Pfam" id="PF13432">
    <property type="entry name" value="TPR_16"/>
    <property type="match status" value="3"/>
</dbReference>
<feature type="repeat" description="TPR" evidence="3">
    <location>
        <begin position="328"/>
        <end position="361"/>
    </location>
</feature>
<evidence type="ECO:0000313" key="7">
    <source>
        <dbReference type="Proteomes" id="UP000290253"/>
    </source>
</evidence>
<feature type="repeat" description="TPR" evidence="3">
    <location>
        <begin position="85"/>
        <end position="118"/>
    </location>
</feature>
<dbReference type="Proteomes" id="UP000290253">
    <property type="component" value="Unassembled WGS sequence"/>
</dbReference>
<dbReference type="Pfam" id="PF14559">
    <property type="entry name" value="TPR_19"/>
    <property type="match status" value="1"/>
</dbReference>